<feature type="non-terminal residue" evidence="1">
    <location>
        <position position="1"/>
    </location>
</feature>
<name>X1B633_9ZZZZ</name>
<accession>X1B633</accession>
<gene>
    <name evidence="1" type="ORF">S01H4_33439</name>
</gene>
<dbReference type="AlphaFoldDB" id="X1B633"/>
<organism evidence="1">
    <name type="scientific">marine sediment metagenome</name>
    <dbReference type="NCBI Taxonomy" id="412755"/>
    <lineage>
        <taxon>unclassified sequences</taxon>
        <taxon>metagenomes</taxon>
        <taxon>ecological metagenomes</taxon>
    </lineage>
</organism>
<proteinExistence type="predicted"/>
<dbReference type="EMBL" id="BART01017600">
    <property type="protein sequence ID" value="GAG79633.1"/>
    <property type="molecule type" value="Genomic_DNA"/>
</dbReference>
<comment type="caution">
    <text evidence="1">The sequence shown here is derived from an EMBL/GenBank/DDBJ whole genome shotgun (WGS) entry which is preliminary data.</text>
</comment>
<evidence type="ECO:0000313" key="1">
    <source>
        <dbReference type="EMBL" id="GAG79633.1"/>
    </source>
</evidence>
<reference evidence="1" key="1">
    <citation type="journal article" date="2014" name="Front. Microbiol.">
        <title>High frequency of phylogenetically diverse reductive dehalogenase-homologous genes in deep subseafloor sedimentary metagenomes.</title>
        <authorList>
            <person name="Kawai M."/>
            <person name="Futagami T."/>
            <person name="Toyoda A."/>
            <person name="Takaki Y."/>
            <person name="Nishi S."/>
            <person name="Hori S."/>
            <person name="Arai W."/>
            <person name="Tsubouchi T."/>
            <person name="Morono Y."/>
            <person name="Uchiyama I."/>
            <person name="Ito T."/>
            <person name="Fujiyama A."/>
            <person name="Inagaki F."/>
            <person name="Takami H."/>
        </authorList>
    </citation>
    <scope>NUCLEOTIDE SEQUENCE</scope>
    <source>
        <strain evidence="1">Expedition CK06-06</strain>
    </source>
</reference>
<protein>
    <submittedName>
        <fullName evidence="1">Uncharacterized protein</fullName>
    </submittedName>
</protein>
<sequence>LEDKKISAKELALIIKEAKDIGEVIGDILKRVKG</sequence>